<gene>
    <name evidence="1" type="ORF">V5799_015454</name>
</gene>
<evidence type="ECO:0000313" key="1">
    <source>
        <dbReference type="EMBL" id="KAK8783206.1"/>
    </source>
</evidence>
<evidence type="ECO:0000313" key="2">
    <source>
        <dbReference type="Proteomes" id="UP001321473"/>
    </source>
</evidence>
<dbReference type="AlphaFoldDB" id="A0AAQ4F7Z0"/>
<protein>
    <submittedName>
        <fullName evidence="1">Uncharacterized protein</fullName>
    </submittedName>
</protein>
<accession>A0AAQ4F7Z0</accession>
<comment type="caution">
    <text evidence="1">The sequence shown here is derived from an EMBL/GenBank/DDBJ whole genome shotgun (WGS) entry which is preliminary data.</text>
</comment>
<dbReference type="Proteomes" id="UP001321473">
    <property type="component" value="Unassembled WGS sequence"/>
</dbReference>
<proteinExistence type="predicted"/>
<name>A0AAQ4F7Z0_AMBAM</name>
<organism evidence="1 2">
    <name type="scientific">Amblyomma americanum</name>
    <name type="common">Lone star tick</name>
    <dbReference type="NCBI Taxonomy" id="6943"/>
    <lineage>
        <taxon>Eukaryota</taxon>
        <taxon>Metazoa</taxon>
        <taxon>Ecdysozoa</taxon>
        <taxon>Arthropoda</taxon>
        <taxon>Chelicerata</taxon>
        <taxon>Arachnida</taxon>
        <taxon>Acari</taxon>
        <taxon>Parasitiformes</taxon>
        <taxon>Ixodida</taxon>
        <taxon>Ixodoidea</taxon>
        <taxon>Ixodidae</taxon>
        <taxon>Amblyomminae</taxon>
        <taxon>Amblyomma</taxon>
    </lineage>
</organism>
<reference evidence="1 2" key="1">
    <citation type="journal article" date="2023" name="Arcadia Sci">
        <title>De novo assembly of a long-read Amblyomma americanum tick genome.</title>
        <authorList>
            <person name="Chou S."/>
            <person name="Poskanzer K.E."/>
            <person name="Rollins M."/>
            <person name="Thuy-Boun P.S."/>
        </authorList>
    </citation>
    <scope>NUCLEOTIDE SEQUENCE [LARGE SCALE GENOMIC DNA]</scope>
    <source>
        <strain evidence="1">F_SG_1</strain>
        <tissue evidence="1">Salivary glands</tissue>
    </source>
</reference>
<dbReference type="EMBL" id="JARKHS020005806">
    <property type="protein sequence ID" value="KAK8783206.1"/>
    <property type="molecule type" value="Genomic_DNA"/>
</dbReference>
<keyword evidence="2" id="KW-1185">Reference proteome</keyword>
<sequence length="172" mass="18515">MSLHIALTAFNSDRESTPQDTVSHNASLDCAGSSSWNLDSARHHHPDEHASDGIPIIRTHTRMGASGFLSSLHAHGVGGIIHHIVKLVLEIRSDIKELKGNYSATPDMETGSDTVMVATSLEKLADIEEVLADKDERALLILPWLVLTLPFHTLSSLAPGTGPGKCPRDITT</sequence>